<gene>
    <name evidence="8" type="ORF">Q9L42_015795</name>
</gene>
<name>A0AAU7NS47_9GAMM</name>
<reference evidence="8 9" key="1">
    <citation type="journal article" date="2024" name="Microbiology">
        <title>Methylomarinum rosea sp. nov., a novel halophilic methanotrophic bacterium from the hypersaline Lake Elton.</title>
        <authorList>
            <person name="Suleimanov R.Z."/>
            <person name="Oshkin I.Y."/>
            <person name="Danilova O.V."/>
            <person name="Suzina N.E."/>
            <person name="Dedysh S.N."/>
        </authorList>
    </citation>
    <scope>NUCLEOTIDE SEQUENCE [LARGE SCALE GENOMIC DNA]</scope>
    <source>
        <strain evidence="8 9">Ch1-1</strain>
    </source>
</reference>
<evidence type="ECO:0000256" key="7">
    <source>
        <dbReference type="PIRSR" id="PIRSR015957-1"/>
    </source>
</evidence>
<protein>
    <recommendedName>
        <fullName evidence="2">(5-formylfuran-3-yl)methyl phosphate synthase</fullName>
        <ecNumber evidence="2">4.2.3.153</ecNumber>
    </recommendedName>
    <alternativeName>
        <fullName evidence="5">4-(hydroxymethyl)-2-furancarboxaldehyde-phosphate synthase</fullName>
    </alternativeName>
</protein>
<dbReference type="AlphaFoldDB" id="A0AAU7NS47"/>
<evidence type="ECO:0000256" key="5">
    <source>
        <dbReference type="ARBA" id="ARBA00032523"/>
    </source>
</evidence>
<dbReference type="Pfam" id="PF04476">
    <property type="entry name" value="4HFCP_synth"/>
    <property type="match status" value="1"/>
</dbReference>
<evidence type="ECO:0000256" key="4">
    <source>
        <dbReference type="ARBA" id="ARBA00023270"/>
    </source>
</evidence>
<dbReference type="EC" id="4.2.3.153" evidence="2"/>
<sequence length="243" mass="26130">MTRILASINSLEEAQLIQTFDIDIIDLKQPAEGALGALDKGTVQRIIAEIAGRCPVSATIGDLPMLPHRVAPAVADMAETGVDYIKIGFFPGHDWLACIEALSQFSDDHALIAVLFADCQPSFSVLRQLKQAGFTGVMLDTMDKRKGSLNDIMTMPRIAQFIKLAKQLDLLTGLAGSLKSSDIATLLPLHADYLGFRGALCAHHNRIAALAPNKIAALIACFHAPPAMEKIAQANKHTPEPTL</sequence>
<comment type="function">
    <text evidence="1">Catalyzes the formation of 4-(hydroxymethyl)-2-furancarboxaldehyde phosphate (4-HFC-P) from two molecules of glyceraldehyde-3-P (GA-3-P).</text>
</comment>
<evidence type="ECO:0000256" key="2">
    <source>
        <dbReference type="ARBA" id="ARBA00012553"/>
    </source>
</evidence>
<dbReference type="PIRSF" id="PIRSF015957">
    <property type="entry name" value="UCP015957"/>
    <property type="match status" value="1"/>
</dbReference>
<evidence type="ECO:0000256" key="6">
    <source>
        <dbReference type="ARBA" id="ARBA00047628"/>
    </source>
</evidence>
<evidence type="ECO:0000256" key="1">
    <source>
        <dbReference type="ARBA" id="ARBA00003810"/>
    </source>
</evidence>
<dbReference type="EMBL" id="CP157743">
    <property type="protein sequence ID" value="XBS19808.1"/>
    <property type="molecule type" value="Genomic_DNA"/>
</dbReference>
<comment type="catalytic activity">
    <reaction evidence="6">
        <text>2 D-glyceraldehyde 3-phosphate = 4-(hydroxymethyl)-2-furancarboxaldehyde phosphate + phosphate + 2 H2O</text>
        <dbReference type="Rhea" id="RHEA:43536"/>
        <dbReference type="ChEBI" id="CHEBI:15377"/>
        <dbReference type="ChEBI" id="CHEBI:43474"/>
        <dbReference type="ChEBI" id="CHEBI:59776"/>
        <dbReference type="ChEBI" id="CHEBI:83407"/>
        <dbReference type="EC" id="4.2.3.153"/>
    </reaction>
</comment>
<evidence type="ECO:0000313" key="9">
    <source>
        <dbReference type="Proteomes" id="UP001225378"/>
    </source>
</evidence>
<dbReference type="InterPro" id="IPR007565">
    <property type="entry name" value="4HFCP_synth"/>
</dbReference>
<keyword evidence="4" id="KW-0704">Schiff base</keyword>
<dbReference type="KEGG" id="mech:Q9L42_015795"/>
<evidence type="ECO:0000256" key="3">
    <source>
        <dbReference type="ARBA" id="ARBA00023239"/>
    </source>
</evidence>
<accession>A0AAU7NS47</accession>
<evidence type="ECO:0000313" key="8">
    <source>
        <dbReference type="EMBL" id="XBS19808.1"/>
    </source>
</evidence>
<feature type="active site" description="Schiff-base intermediate with substrate" evidence="7">
    <location>
        <position position="28"/>
    </location>
</feature>
<feature type="active site" description="Proton acceptor" evidence="7">
    <location>
        <position position="86"/>
    </location>
</feature>
<proteinExistence type="predicted"/>
<dbReference type="InterPro" id="IPR011060">
    <property type="entry name" value="RibuloseP-bd_barrel"/>
</dbReference>
<dbReference type="SUPFAM" id="SSF51366">
    <property type="entry name" value="Ribulose-phoshate binding barrel"/>
    <property type="match status" value="1"/>
</dbReference>
<keyword evidence="3" id="KW-0456">Lyase</keyword>
<organism evidence="8 9">
    <name type="scientific">Methylomarinum roseum</name>
    <dbReference type="NCBI Taxonomy" id="3067653"/>
    <lineage>
        <taxon>Bacteria</taxon>
        <taxon>Pseudomonadati</taxon>
        <taxon>Pseudomonadota</taxon>
        <taxon>Gammaproteobacteria</taxon>
        <taxon>Methylococcales</taxon>
        <taxon>Methylococcaceae</taxon>
        <taxon>Methylomarinum</taxon>
    </lineage>
</organism>
<keyword evidence="9" id="KW-1185">Reference proteome</keyword>
<dbReference type="Proteomes" id="UP001225378">
    <property type="component" value="Chromosome"/>
</dbReference>
<dbReference type="GO" id="GO:0016829">
    <property type="term" value="F:lyase activity"/>
    <property type="evidence" value="ECO:0007669"/>
    <property type="project" value="UniProtKB-KW"/>
</dbReference>
<dbReference type="RefSeq" id="WP_349431382.1">
    <property type="nucleotide sequence ID" value="NZ_CP157743.1"/>
</dbReference>